<keyword evidence="1" id="KW-0732">Signal</keyword>
<feature type="signal peptide" evidence="1">
    <location>
        <begin position="1"/>
        <end position="17"/>
    </location>
</feature>
<sequence length="98" mass="11362">MCLHLILLNFQCSAAIATRLIPSFQLEVAQCSICKVNGYIRIFNNSFCVALNCFFKFSCTKKPISLLLQFSICEICCCVHMFAHFLYFIYFNCPFIYL</sequence>
<dbReference type="AlphaFoldDB" id="A0A7G3B4K6"/>
<name>A0A7G3B4K6_LUTLO</name>
<feature type="chain" id="PRO_5028906964" description="Secreted protein" evidence="1">
    <location>
        <begin position="18"/>
        <end position="98"/>
    </location>
</feature>
<evidence type="ECO:0000256" key="1">
    <source>
        <dbReference type="SAM" id="SignalP"/>
    </source>
</evidence>
<protein>
    <recommendedName>
        <fullName evidence="3">Secreted protein</fullName>
    </recommendedName>
</protein>
<evidence type="ECO:0000313" key="2">
    <source>
        <dbReference type="EMBL" id="MBC1179377.1"/>
    </source>
</evidence>
<accession>A0A7G3B4K6</accession>
<reference evidence="2" key="1">
    <citation type="journal article" date="2020" name="BMC">
        <title>Leishmania infection induces a limited differential gene expression in the sand fly midgut.</title>
        <authorList>
            <person name="Coutinho-Abreu I.V."/>
            <person name="Serafim T.D."/>
            <person name="Meneses C."/>
            <person name="Kamhawi S."/>
            <person name="Oliveira F."/>
            <person name="Valenzuela J.G."/>
        </authorList>
    </citation>
    <scope>NUCLEOTIDE SEQUENCE</scope>
    <source>
        <strain evidence="2">Jacobina</strain>
        <tissue evidence="2">Midgut</tissue>
    </source>
</reference>
<dbReference type="EMBL" id="GITU01010674">
    <property type="protein sequence ID" value="MBC1179377.1"/>
    <property type="molecule type" value="Transcribed_RNA"/>
</dbReference>
<proteinExistence type="predicted"/>
<evidence type="ECO:0008006" key="3">
    <source>
        <dbReference type="Google" id="ProtNLM"/>
    </source>
</evidence>
<organism evidence="2">
    <name type="scientific">Lutzomyia longipalpis</name>
    <name type="common">Sand fly</name>
    <dbReference type="NCBI Taxonomy" id="7200"/>
    <lineage>
        <taxon>Eukaryota</taxon>
        <taxon>Metazoa</taxon>
        <taxon>Ecdysozoa</taxon>
        <taxon>Arthropoda</taxon>
        <taxon>Hexapoda</taxon>
        <taxon>Insecta</taxon>
        <taxon>Pterygota</taxon>
        <taxon>Neoptera</taxon>
        <taxon>Endopterygota</taxon>
        <taxon>Diptera</taxon>
        <taxon>Nematocera</taxon>
        <taxon>Psychodoidea</taxon>
        <taxon>Psychodidae</taxon>
        <taxon>Lutzomyia</taxon>
        <taxon>Lutzomyia</taxon>
    </lineage>
</organism>